<organism evidence="6 7">
    <name type="scientific">Entomomonas asaccharolytica</name>
    <dbReference type="NCBI Taxonomy" id="2785331"/>
    <lineage>
        <taxon>Bacteria</taxon>
        <taxon>Pseudomonadati</taxon>
        <taxon>Pseudomonadota</taxon>
        <taxon>Gammaproteobacteria</taxon>
        <taxon>Pseudomonadales</taxon>
        <taxon>Pseudomonadaceae</taxon>
        <taxon>Entomomonas</taxon>
    </lineage>
</organism>
<evidence type="ECO:0000313" key="7">
    <source>
        <dbReference type="Proteomes" id="UP000595278"/>
    </source>
</evidence>
<feature type="transmembrane region" description="Helical" evidence="5">
    <location>
        <begin position="6"/>
        <end position="26"/>
    </location>
</feature>
<dbReference type="Proteomes" id="UP000595278">
    <property type="component" value="Chromosome"/>
</dbReference>
<evidence type="ECO:0000256" key="3">
    <source>
        <dbReference type="ARBA" id="ARBA00022989"/>
    </source>
</evidence>
<evidence type="ECO:0000256" key="1">
    <source>
        <dbReference type="ARBA" id="ARBA00022475"/>
    </source>
</evidence>
<evidence type="ECO:0000256" key="4">
    <source>
        <dbReference type="ARBA" id="ARBA00023136"/>
    </source>
</evidence>
<evidence type="ECO:0000256" key="5">
    <source>
        <dbReference type="SAM" id="Phobius"/>
    </source>
</evidence>
<dbReference type="KEGG" id="eaz:JHT90_05625"/>
<name>A0A974RXY3_9GAMM</name>
<dbReference type="InterPro" id="IPR012451">
    <property type="entry name" value="DUF1656"/>
</dbReference>
<sequence length="69" mass="7747">MGLHEVAIGGIYVSPLLVFAILALPITKGVLMLIQKTSLPQWIWHEMLFICALYLLIFCILTLIVGVFF</sequence>
<dbReference type="EMBL" id="CP067393">
    <property type="protein sequence ID" value="QQP86718.1"/>
    <property type="molecule type" value="Genomic_DNA"/>
</dbReference>
<evidence type="ECO:0000313" key="6">
    <source>
        <dbReference type="EMBL" id="QQP86718.1"/>
    </source>
</evidence>
<keyword evidence="3 5" id="KW-1133">Transmembrane helix</keyword>
<reference evidence="6 7" key="1">
    <citation type="submission" date="2021-01" db="EMBL/GenBank/DDBJ databases">
        <title>Entomomonas sp. F2A isolated from a house cricket (Acheta domesticus).</title>
        <authorList>
            <person name="Spergser J."/>
            <person name="Busse H.-J."/>
        </authorList>
    </citation>
    <scope>NUCLEOTIDE SEQUENCE [LARGE SCALE GENOMIC DNA]</scope>
    <source>
        <strain evidence="6 7">F2A</strain>
    </source>
</reference>
<dbReference type="Pfam" id="PF07869">
    <property type="entry name" value="DUF1656"/>
    <property type="match status" value="1"/>
</dbReference>
<keyword evidence="4 5" id="KW-0472">Membrane</keyword>
<dbReference type="AlphaFoldDB" id="A0A974RXY3"/>
<proteinExistence type="predicted"/>
<keyword evidence="1" id="KW-1003">Cell membrane</keyword>
<gene>
    <name evidence="6" type="ORF">JHT90_05625</name>
</gene>
<accession>A0A974RXY3</accession>
<dbReference type="RefSeq" id="WP_201095071.1">
    <property type="nucleotide sequence ID" value="NZ_CP067393.1"/>
</dbReference>
<evidence type="ECO:0000256" key="2">
    <source>
        <dbReference type="ARBA" id="ARBA00022692"/>
    </source>
</evidence>
<protein>
    <submittedName>
        <fullName evidence="6">DUF1656 domain-containing protein</fullName>
    </submittedName>
</protein>
<keyword evidence="7" id="KW-1185">Reference proteome</keyword>
<keyword evidence="2 5" id="KW-0812">Transmembrane</keyword>
<feature type="transmembrane region" description="Helical" evidence="5">
    <location>
        <begin position="47"/>
        <end position="68"/>
    </location>
</feature>